<evidence type="ECO:0000256" key="2">
    <source>
        <dbReference type="ARBA" id="ARBA00023125"/>
    </source>
</evidence>
<proteinExistence type="predicted"/>
<dbReference type="EMBL" id="JACXIZ010000041">
    <property type="protein sequence ID" value="MBD2847577.1"/>
    <property type="molecule type" value="Genomic_DNA"/>
</dbReference>
<evidence type="ECO:0000259" key="4">
    <source>
        <dbReference type="PROSITE" id="PS01124"/>
    </source>
</evidence>
<dbReference type="Pfam" id="PF12833">
    <property type="entry name" value="HTH_18"/>
    <property type="match status" value="1"/>
</dbReference>
<sequence>MLEIYSSHLDDHIPDWYNLARQVDTHIIALVTEGKVHYRLDGKAVPANKGDLLFIPRGTRREARNDADGTHQKYTVLFGGSLDELPFFGAAAPIVRRTRSFDYFKEKMQLLHRHSIERRPYYETIRSGILTELLATLGRELLTPPVPLRKLSAVRKLEQHILTHFRRAVTLGELARLIDRSPNYTLTVFKEVTGQTPQAYMQSLRISTAMELLQHTDLPVKAISEHLGYYDTSYFYKMFRRATGMSPSAYAKARRREPR</sequence>
<keyword evidence="3" id="KW-0804">Transcription</keyword>
<dbReference type="InterPro" id="IPR009057">
    <property type="entry name" value="Homeodomain-like_sf"/>
</dbReference>
<dbReference type="PRINTS" id="PR00032">
    <property type="entry name" value="HTHARAC"/>
</dbReference>
<dbReference type="Proteomes" id="UP000621560">
    <property type="component" value="Unassembled WGS sequence"/>
</dbReference>
<dbReference type="PROSITE" id="PS01124">
    <property type="entry name" value="HTH_ARAC_FAMILY_2"/>
    <property type="match status" value="1"/>
</dbReference>
<dbReference type="PANTHER" id="PTHR43280:SF2">
    <property type="entry name" value="HTH-TYPE TRANSCRIPTIONAL REGULATOR EXSA"/>
    <property type="match status" value="1"/>
</dbReference>
<reference evidence="5" key="1">
    <citation type="submission" date="2020-09" db="EMBL/GenBank/DDBJ databases">
        <title>A novel bacterium of genus Paenibacillus, isolated from South China Sea.</title>
        <authorList>
            <person name="Huang H."/>
            <person name="Mo K."/>
            <person name="Hu Y."/>
        </authorList>
    </citation>
    <scope>NUCLEOTIDE SEQUENCE</scope>
    <source>
        <strain evidence="5">IB182496</strain>
    </source>
</reference>
<dbReference type="SMART" id="SM00342">
    <property type="entry name" value="HTH_ARAC"/>
    <property type="match status" value="1"/>
</dbReference>
<evidence type="ECO:0000256" key="1">
    <source>
        <dbReference type="ARBA" id="ARBA00023015"/>
    </source>
</evidence>
<keyword evidence="2" id="KW-0238">DNA-binding</keyword>
<dbReference type="PROSITE" id="PS00041">
    <property type="entry name" value="HTH_ARAC_FAMILY_1"/>
    <property type="match status" value="1"/>
</dbReference>
<keyword evidence="6" id="KW-1185">Reference proteome</keyword>
<comment type="caution">
    <text evidence="5">The sequence shown here is derived from an EMBL/GenBank/DDBJ whole genome shotgun (WGS) entry which is preliminary data.</text>
</comment>
<dbReference type="PANTHER" id="PTHR43280">
    <property type="entry name" value="ARAC-FAMILY TRANSCRIPTIONAL REGULATOR"/>
    <property type="match status" value="1"/>
</dbReference>
<dbReference type="InterPro" id="IPR003313">
    <property type="entry name" value="AraC-bd"/>
</dbReference>
<gene>
    <name evidence="5" type="ORF">IDH44_20495</name>
</gene>
<dbReference type="Gene3D" id="2.60.120.10">
    <property type="entry name" value="Jelly Rolls"/>
    <property type="match status" value="1"/>
</dbReference>
<dbReference type="Gene3D" id="1.10.10.60">
    <property type="entry name" value="Homeodomain-like"/>
    <property type="match status" value="2"/>
</dbReference>
<evidence type="ECO:0000313" key="5">
    <source>
        <dbReference type="EMBL" id="MBD2847577.1"/>
    </source>
</evidence>
<feature type="domain" description="HTH araC/xylS-type" evidence="4">
    <location>
        <begin position="155"/>
        <end position="253"/>
    </location>
</feature>
<dbReference type="InterPro" id="IPR018062">
    <property type="entry name" value="HTH_AraC-typ_CS"/>
</dbReference>
<protein>
    <submittedName>
        <fullName evidence="5">Helix-turn-helix domain-containing protein</fullName>
    </submittedName>
</protein>
<dbReference type="InterPro" id="IPR020449">
    <property type="entry name" value="Tscrpt_reg_AraC-type_HTH"/>
</dbReference>
<dbReference type="RefSeq" id="WP_190920687.1">
    <property type="nucleotide sequence ID" value="NZ_JACXIZ010000041.1"/>
</dbReference>
<dbReference type="Pfam" id="PF02311">
    <property type="entry name" value="AraC_binding"/>
    <property type="match status" value="1"/>
</dbReference>
<dbReference type="InterPro" id="IPR014710">
    <property type="entry name" value="RmlC-like_jellyroll"/>
</dbReference>
<dbReference type="InterPro" id="IPR018060">
    <property type="entry name" value="HTH_AraC"/>
</dbReference>
<dbReference type="SUPFAM" id="SSF46689">
    <property type="entry name" value="Homeodomain-like"/>
    <property type="match status" value="2"/>
</dbReference>
<organism evidence="5 6">
    <name type="scientific">Paenibacillus sabuli</name>
    <dbReference type="NCBI Taxonomy" id="2772509"/>
    <lineage>
        <taxon>Bacteria</taxon>
        <taxon>Bacillati</taxon>
        <taxon>Bacillota</taxon>
        <taxon>Bacilli</taxon>
        <taxon>Bacillales</taxon>
        <taxon>Paenibacillaceae</taxon>
        <taxon>Paenibacillus</taxon>
    </lineage>
</organism>
<dbReference type="GO" id="GO:0043565">
    <property type="term" value="F:sequence-specific DNA binding"/>
    <property type="evidence" value="ECO:0007669"/>
    <property type="project" value="InterPro"/>
</dbReference>
<accession>A0A927GUD1</accession>
<evidence type="ECO:0000313" key="6">
    <source>
        <dbReference type="Proteomes" id="UP000621560"/>
    </source>
</evidence>
<dbReference type="GO" id="GO:0003700">
    <property type="term" value="F:DNA-binding transcription factor activity"/>
    <property type="evidence" value="ECO:0007669"/>
    <property type="project" value="InterPro"/>
</dbReference>
<dbReference type="SUPFAM" id="SSF51215">
    <property type="entry name" value="Regulatory protein AraC"/>
    <property type="match status" value="1"/>
</dbReference>
<dbReference type="InterPro" id="IPR037923">
    <property type="entry name" value="HTH-like"/>
</dbReference>
<evidence type="ECO:0000256" key="3">
    <source>
        <dbReference type="ARBA" id="ARBA00023163"/>
    </source>
</evidence>
<keyword evidence="1" id="KW-0805">Transcription regulation</keyword>
<dbReference type="AlphaFoldDB" id="A0A927GUD1"/>
<name>A0A927GUD1_9BACL</name>